<name>A0A1F6WAV5_9BACT</name>
<protein>
    <submittedName>
        <fullName evidence="1">Uncharacterized protein</fullName>
    </submittedName>
</protein>
<sequence length="86" mass="9904">MGKDSKFLKTQLITLENKFMPFHMDSIEQDPHYKEYTEGGAASVNEKPRRAPFEDQESDGALAWLRGYDDTRNRKKTIPRGGNLKT</sequence>
<comment type="caution">
    <text evidence="1">The sequence shown here is derived from an EMBL/GenBank/DDBJ whole genome shotgun (WGS) entry which is preliminary data.</text>
</comment>
<dbReference type="AlphaFoldDB" id="A0A1F6WAV5"/>
<evidence type="ECO:0000313" key="2">
    <source>
        <dbReference type="Proteomes" id="UP000177052"/>
    </source>
</evidence>
<reference evidence="1 2" key="1">
    <citation type="journal article" date="2016" name="Nat. Commun.">
        <title>Thousands of microbial genomes shed light on interconnected biogeochemical processes in an aquifer system.</title>
        <authorList>
            <person name="Anantharaman K."/>
            <person name="Brown C.T."/>
            <person name="Hug L.A."/>
            <person name="Sharon I."/>
            <person name="Castelle C.J."/>
            <person name="Probst A.J."/>
            <person name="Thomas B.C."/>
            <person name="Singh A."/>
            <person name="Wilkins M.J."/>
            <person name="Karaoz U."/>
            <person name="Brodie E.L."/>
            <person name="Williams K.H."/>
            <person name="Hubbard S.S."/>
            <person name="Banfield J.F."/>
        </authorList>
    </citation>
    <scope>NUCLEOTIDE SEQUENCE [LARGE SCALE GENOMIC DNA]</scope>
</reference>
<dbReference type="Proteomes" id="UP000177052">
    <property type="component" value="Unassembled WGS sequence"/>
</dbReference>
<gene>
    <name evidence="1" type="ORF">A3F19_03295</name>
</gene>
<evidence type="ECO:0000313" key="1">
    <source>
        <dbReference type="EMBL" id="OGI79047.1"/>
    </source>
</evidence>
<organism evidence="1 2">
    <name type="scientific">Candidatus Nomurabacteria bacterium RIFCSPHIGHO2_12_FULL_37_29</name>
    <dbReference type="NCBI Taxonomy" id="1801759"/>
    <lineage>
        <taxon>Bacteria</taxon>
        <taxon>Candidatus Nomuraibacteriota</taxon>
    </lineage>
</organism>
<accession>A0A1F6WAV5</accession>
<dbReference type="EMBL" id="MFUJ01000031">
    <property type="protein sequence ID" value="OGI79047.1"/>
    <property type="molecule type" value="Genomic_DNA"/>
</dbReference>
<proteinExistence type="predicted"/>